<organism evidence="1 2">
    <name type="scientific">Hypoxylon rubiginosum</name>
    <dbReference type="NCBI Taxonomy" id="110542"/>
    <lineage>
        <taxon>Eukaryota</taxon>
        <taxon>Fungi</taxon>
        <taxon>Dikarya</taxon>
        <taxon>Ascomycota</taxon>
        <taxon>Pezizomycotina</taxon>
        <taxon>Sordariomycetes</taxon>
        <taxon>Xylariomycetidae</taxon>
        <taxon>Xylariales</taxon>
        <taxon>Hypoxylaceae</taxon>
        <taxon>Hypoxylon</taxon>
    </lineage>
</organism>
<evidence type="ECO:0000313" key="2">
    <source>
        <dbReference type="Proteomes" id="UP001497680"/>
    </source>
</evidence>
<accession>A0ACC0CQ55</accession>
<dbReference type="EMBL" id="MU394369">
    <property type="protein sequence ID" value="KAI6082530.1"/>
    <property type="molecule type" value="Genomic_DNA"/>
</dbReference>
<name>A0ACC0CQ55_9PEZI</name>
<sequence>MAEIAAGALATEQIASSAIEAGVAYSIGRPTMPLHASFTQIGSTSDNISSSSLNRSHHTLTVVGDKAYIFGGRTSQKLADNNIHSIALSAANDTTPEYQVLPAISQRDGIPGPPPRDRHAACGLNGRRIAIHGGCDETGNIIDEGGKIWLYDVEKLSWTTLEPGSHLERIPPPRSDESLLSHDGNLIVVGGKDSNGASLSDVWHFNYFTKTWNQLPHTPAVVTNAAISGDTLYVISSSDALSSEVHHLDIKLYAETPHSWKTLPFPTNPLAPGPRPRLSSGLVPITTGFGRNYLLYFLGDRSPAEKDDLPQWSDLWTFQLPSSNVEVKATTSITEAVKPAKIKDQIREKLGGSSGHSSWAEVELQPPGDLQVSGGKVHPGPRSSFGYDVMADGHSVVLWGGSDAKGEPHGDGWIIKLS</sequence>
<protein>
    <submittedName>
        <fullName evidence="1">Uncharacterized protein</fullName>
    </submittedName>
</protein>
<dbReference type="Proteomes" id="UP001497680">
    <property type="component" value="Unassembled WGS sequence"/>
</dbReference>
<evidence type="ECO:0000313" key="1">
    <source>
        <dbReference type="EMBL" id="KAI6082530.1"/>
    </source>
</evidence>
<proteinExistence type="predicted"/>
<gene>
    <name evidence="1" type="ORF">F4821DRAFT_246912</name>
</gene>
<keyword evidence="2" id="KW-1185">Reference proteome</keyword>
<comment type="caution">
    <text evidence="1">The sequence shown here is derived from an EMBL/GenBank/DDBJ whole genome shotgun (WGS) entry which is preliminary data.</text>
</comment>
<reference evidence="1 2" key="1">
    <citation type="journal article" date="2022" name="New Phytol.">
        <title>Ecological generalism drives hyperdiversity of secondary metabolite gene clusters in xylarialean endophytes.</title>
        <authorList>
            <person name="Franco M.E.E."/>
            <person name="Wisecaver J.H."/>
            <person name="Arnold A.E."/>
            <person name="Ju Y.M."/>
            <person name="Slot J.C."/>
            <person name="Ahrendt S."/>
            <person name="Moore L.P."/>
            <person name="Eastman K.E."/>
            <person name="Scott K."/>
            <person name="Konkel Z."/>
            <person name="Mondo S.J."/>
            <person name="Kuo A."/>
            <person name="Hayes R.D."/>
            <person name="Haridas S."/>
            <person name="Andreopoulos B."/>
            <person name="Riley R."/>
            <person name="LaButti K."/>
            <person name="Pangilinan J."/>
            <person name="Lipzen A."/>
            <person name="Amirebrahimi M."/>
            <person name="Yan J."/>
            <person name="Adam C."/>
            <person name="Keymanesh K."/>
            <person name="Ng V."/>
            <person name="Louie K."/>
            <person name="Northen T."/>
            <person name="Drula E."/>
            <person name="Henrissat B."/>
            <person name="Hsieh H.M."/>
            <person name="Youens-Clark K."/>
            <person name="Lutzoni F."/>
            <person name="Miadlikowska J."/>
            <person name="Eastwood D.C."/>
            <person name="Hamelin R.C."/>
            <person name="Grigoriev I.V."/>
            <person name="U'Ren J.M."/>
        </authorList>
    </citation>
    <scope>NUCLEOTIDE SEQUENCE [LARGE SCALE GENOMIC DNA]</scope>
    <source>
        <strain evidence="1 2">ER1909</strain>
    </source>
</reference>